<keyword evidence="3 6" id="KW-0808">Transferase</keyword>
<dbReference type="PANTHER" id="PTHR12001">
    <property type="entry name" value="GERANYLGERANYL PYROPHOSPHATE SYNTHASE"/>
    <property type="match status" value="1"/>
</dbReference>
<dbReference type="STRING" id="1090615.SAMN04515671_2499"/>
<dbReference type="AlphaFoldDB" id="A0A1H0NV23"/>
<reference evidence="7 8" key="1">
    <citation type="submission" date="2016-10" db="EMBL/GenBank/DDBJ databases">
        <authorList>
            <person name="de Groot N.N."/>
        </authorList>
    </citation>
    <scope>NUCLEOTIDE SEQUENCE [LARGE SCALE GENOMIC DNA]</scope>
    <source>
        <strain evidence="8">P4-7,KCTC 19426,CECT 7604</strain>
    </source>
</reference>
<dbReference type="Gene3D" id="1.10.600.10">
    <property type="entry name" value="Farnesyl Diphosphate Synthase"/>
    <property type="match status" value="1"/>
</dbReference>
<keyword evidence="5" id="KW-0460">Magnesium</keyword>
<comment type="similarity">
    <text evidence="2 6">Belongs to the FPP/GGPP synthase family.</text>
</comment>
<dbReference type="PANTHER" id="PTHR12001:SF69">
    <property type="entry name" value="ALL TRANS-POLYPRENYL-DIPHOSPHATE SYNTHASE PDSS1"/>
    <property type="match status" value="1"/>
</dbReference>
<evidence type="ECO:0000256" key="2">
    <source>
        <dbReference type="ARBA" id="ARBA00006706"/>
    </source>
</evidence>
<keyword evidence="4" id="KW-0479">Metal-binding</keyword>
<dbReference type="CDD" id="cd00685">
    <property type="entry name" value="Trans_IPPS_HT"/>
    <property type="match status" value="1"/>
</dbReference>
<gene>
    <name evidence="7" type="ORF">SAMN04515671_2499</name>
</gene>
<dbReference type="SFLD" id="SFLDS00005">
    <property type="entry name" value="Isoprenoid_Synthase_Type_I"/>
    <property type="match status" value="1"/>
</dbReference>
<dbReference type="RefSeq" id="WP_172832270.1">
    <property type="nucleotide sequence ID" value="NZ_LT629710.1"/>
</dbReference>
<comment type="cofactor">
    <cofactor evidence="1">
        <name>Mg(2+)</name>
        <dbReference type="ChEBI" id="CHEBI:18420"/>
    </cofactor>
</comment>
<evidence type="ECO:0000256" key="6">
    <source>
        <dbReference type="RuleBase" id="RU004466"/>
    </source>
</evidence>
<protein>
    <submittedName>
        <fullName evidence="7">Heptaprenyl diphosphate synthase</fullName>
    </submittedName>
</protein>
<dbReference type="InterPro" id="IPR033749">
    <property type="entry name" value="Polyprenyl_synt_CS"/>
</dbReference>
<dbReference type="InterPro" id="IPR000092">
    <property type="entry name" value="Polyprenyl_synt"/>
</dbReference>
<dbReference type="GO" id="GO:0046872">
    <property type="term" value="F:metal ion binding"/>
    <property type="evidence" value="ECO:0007669"/>
    <property type="project" value="UniProtKB-KW"/>
</dbReference>
<evidence type="ECO:0000256" key="3">
    <source>
        <dbReference type="ARBA" id="ARBA00022679"/>
    </source>
</evidence>
<dbReference type="GO" id="GO:0004659">
    <property type="term" value="F:prenyltransferase activity"/>
    <property type="evidence" value="ECO:0007669"/>
    <property type="project" value="InterPro"/>
</dbReference>
<dbReference type="Pfam" id="PF00348">
    <property type="entry name" value="polyprenyl_synt"/>
    <property type="match status" value="1"/>
</dbReference>
<evidence type="ECO:0000256" key="1">
    <source>
        <dbReference type="ARBA" id="ARBA00001946"/>
    </source>
</evidence>
<dbReference type="InterPro" id="IPR008949">
    <property type="entry name" value="Isoprenoid_synthase_dom_sf"/>
</dbReference>
<dbReference type="Proteomes" id="UP000198741">
    <property type="component" value="Chromosome I"/>
</dbReference>
<dbReference type="SFLD" id="SFLDG01017">
    <property type="entry name" value="Polyprenyl_Transferase_Like"/>
    <property type="match status" value="1"/>
</dbReference>
<evidence type="ECO:0000313" key="7">
    <source>
        <dbReference type="EMBL" id="SDO96509.1"/>
    </source>
</evidence>
<dbReference type="SUPFAM" id="SSF48576">
    <property type="entry name" value="Terpenoid synthases"/>
    <property type="match status" value="1"/>
</dbReference>
<evidence type="ECO:0000256" key="4">
    <source>
        <dbReference type="ARBA" id="ARBA00022723"/>
    </source>
</evidence>
<accession>A0A1H0NV23</accession>
<proteinExistence type="inferred from homology"/>
<dbReference type="EMBL" id="LT629710">
    <property type="protein sequence ID" value="SDO96509.1"/>
    <property type="molecule type" value="Genomic_DNA"/>
</dbReference>
<name>A0A1H0NV23_9ACTN</name>
<organism evidence="7 8">
    <name type="scientific">Nakamurella panacisegetis</name>
    <dbReference type="NCBI Taxonomy" id="1090615"/>
    <lineage>
        <taxon>Bacteria</taxon>
        <taxon>Bacillati</taxon>
        <taxon>Actinomycetota</taxon>
        <taxon>Actinomycetes</taxon>
        <taxon>Nakamurellales</taxon>
        <taxon>Nakamurellaceae</taxon>
        <taxon>Nakamurella</taxon>
    </lineage>
</organism>
<sequence>MNAPTILAGIELADPALAARVAAGLARVEEVLEREMASEFDFVTEAASHLMHAGGKRFRPLFTLVAAGVGPNADSQDVITASAVVELIHLATLYHDDVMDEADLRRGAKSANARWDNSIAILTGDFLFAHASRLVADLGPDAVRIIAETFAELVTGQTRETVGPRPGADPIAHHLTVLDEKTAALIDTCARYAGMFSGASAAETAALRRFGRAVGVAFQISDDIIDVASDESGKTPGTDLREGVATLPVFYTLADPTSDPRLVELVSGPIESEAELAEAVSLLRASAGLAQARATLDNYASTALDELNSLAPSPARDALVSLTQFVVARTR</sequence>
<evidence type="ECO:0000256" key="5">
    <source>
        <dbReference type="ARBA" id="ARBA00022842"/>
    </source>
</evidence>
<dbReference type="GO" id="GO:0008299">
    <property type="term" value="P:isoprenoid biosynthetic process"/>
    <property type="evidence" value="ECO:0007669"/>
    <property type="project" value="InterPro"/>
</dbReference>
<keyword evidence="8" id="KW-1185">Reference proteome</keyword>
<dbReference type="PROSITE" id="PS00444">
    <property type="entry name" value="POLYPRENYL_SYNTHASE_2"/>
    <property type="match status" value="1"/>
</dbReference>
<evidence type="ECO:0000313" key="8">
    <source>
        <dbReference type="Proteomes" id="UP000198741"/>
    </source>
</evidence>